<organism evidence="1 2">
    <name type="scientific">Glossina palpalis gambiensis</name>
    <dbReference type="NCBI Taxonomy" id="67801"/>
    <lineage>
        <taxon>Eukaryota</taxon>
        <taxon>Metazoa</taxon>
        <taxon>Ecdysozoa</taxon>
        <taxon>Arthropoda</taxon>
        <taxon>Hexapoda</taxon>
        <taxon>Insecta</taxon>
        <taxon>Pterygota</taxon>
        <taxon>Neoptera</taxon>
        <taxon>Endopterygota</taxon>
        <taxon>Diptera</taxon>
        <taxon>Brachycera</taxon>
        <taxon>Muscomorpha</taxon>
        <taxon>Hippoboscoidea</taxon>
        <taxon>Glossinidae</taxon>
        <taxon>Glossina</taxon>
    </lineage>
</organism>
<dbReference type="EnsemblMetazoa" id="GPPI028936-RA">
    <property type="protein sequence ID" value="GPPI028936-PA"/>
    <property type="gene ID" value="GPPI028936"/>
</dbReference>
<evidence type="ECO:0000313" key="2">
    <source>
        <dbReference type="Proteomes" id="UP000092460"/>
    </source>
</evidence>
<dbReference type="Proteomes" id="UP000092460">
    <property type="component" value="Unassembled WGS sequence"/>
</dbReference>
<reference evidence="1" key="2">
    <citation type="submission" date="2020-05" db="UniProtKB">
        <authorList>
            <consortium name="EnsemblMetazoa"/>
        </authorList>
    </citation>
    <scope>IDENTIFICATION</scope>
    <source>
        <strain evidence="1">IAEA</strain>
    </source>
</reference>
<dbReference type="EMBL" id="JXJN01013745">
    <property type="status" value="NOT_ANNOTATED_CDS"/>
    <property type="molecule type" value="Genomic_DNA"/>
</dbReference>
<dbReference type="VEuPathDB" id="VectorBase:GPPI028936"/>
<accession>A0A1B0BG48</accession>
<dbReference type="AlphaFoldDB" id="A0A1B0BG48"/>
<evidence type="ECO:0000313" key="1">
    <source>
        <dbReference type="EnsemblMetazoa" id="GPPI028936-PA"/>
    </source>
</evidence>
<name>A0A1B0BG48_9MUSC</name>
<sequence length="72" mass="8157">MFALGVLLASERKQNYLSSYLASSSALPVSSNKFEINWWVPGVGYYFCLLYIGIHQFSHFIWNTGKHASNVP</sequence>
<proteinExistence type="predicted"/>
<reference evidence="2" key="1">
    <citation type="submission" date="2015-01" db="EMBL/GenBank/DDBJ databases">
        <authorList>
            <person name="Aksoy S."/>
            <person name="Warren W."/>
            <person name="Wilson R.K."/>
        </authorList>
    </citation>
    <scope>NUCLEOTIDE SEQUENCE [LARGE SCALE GENOMIC DNA]</scope>
    <source>
        <strain evidence="2">IAEA</strain>
    </source>
</reference>
<protein>
    <submittedName>
        <fullName evidence="1">Uncharacterized protein</fullName>
    </submittedName>
</protein>
<keyword evidence="2" id="KW-1185">Reference proteome</keyword>